<organism evidence="1 2">
    <name type="scientific">Musa troglodytarum</name>
    <name type="common">fe'i banana</name>
    <dbReference type="NCBI Taxonomy" id="320322"/>
    <lineage>
        <taxon>Eukaryota</taxon>
        <taxon>Viridiplantae</taxon>
        <taxon>Streptophyta</taxon>
        <taxon>Embryophyta</taxon>
        <taxon>Tracheophyta</taxon>
        <taxon>Spermatophyta</taxon>
        <taxon>Magnoliopsida</taxon>
        <taxon>Liliopsida</taxon>
        <taxon>Zingiberales</taxon>
        <taxon>Musaceae</taxon>
        <taxon>Musa</taxon>
    </lineage>
</organism>
<keyword evidence="2" id="KW-1185">Reference proteome</keyword>
<sequence>MDLLGAPDIITRCYVTPLCVGGVGQAEGGGGGCDSGDCLVVGGSERVKENVVTTLLNLIKSDGDKAMGDIMEADEVEVAVSALPSGDSGVSARGKSKAKALLRVLESGWVS</sequence>
<dbReference type="AlphaFoldDB" id="A0A9E7G4Z9"/>
<gene>
    <name evidence="1" type="ORF">MUK42_02079</name>
</gene>
<protein>
    <submittedName>
        <fullName evidence="1">U-box domain-containing protein</fullName>
    </submittedName>
</protein>
<evidence type="ECO:0000313" key="1">
    <source>
        <dbReference type="EMBL" id="URE06362.1"/>
    </source>
</evidence>
<accession>A0A9E7G4Z9</accession>
<reference evidence="1" key="1">
    <citation type="submission" date="2022-05" db="EMBL/GenBank/DDBJ databases">
        <title>The Musa troglodytarum L. genome provides insights into the mechanism of non-climacteric behaviour and enrichment of carotenoids.</title>
        <authorList>
            <person name="Wang J."/>
        </authorList>
    </citation>
    <scope>NUCLEOTIDE SEQUENCE</scope>
    <source>
        <tissue evidence="1">Leaf</tissue>
    </source>
</reference>
<dbReference type="Proteomes" id="UP001055439">
    <property type="component" value="Chromosome 5"/>
</dbReference>
<dbReference type="EMBL" id="CP097507">
    <property type="protein sequence ID" value="URE06362.1"/>
    <property type="molecule type" value="Genomic_DNA"/>
</dbReference>
<evidence type="ECO:0000313" key="2">
    <source>
        <dbReference type="Proteomes" id="UP001055439"/>
    </source>
</evidence>
<proteinExistence type="predicted"/>
<name>A0A9E7G4Z9_9LILI</name>